<dbReference type="SUPFAM" id="SSF49599">
    <property type="entry name" value="TRAF domain-like"/>
    <property type="match status" value="1"/>
</dbReference>
<dbReference type="InterPro" id="IPR049342">
    <property type="entry name" value="TRAF1-6_MATH_dom"/>
</dbReference>
<sequence length="212" mass="25282">MREHLEFACVKLNNTQVQLNEQRGQLDEIRVQLVETQARLNCLTVEDGRKKRFIWKIKSFSEILRQAKEGVKERIESDPFYTGRYGYKLKVFAYPYDTGFCFNPHEVPYLSIAVVLMEGEYDDILPWPFRKKITVTMIDQNKDLKERQNNIYYFKSPRKRELKDTIFSERPGEKMKVVESELPFCIPHKELQTRRYIVNDTLFLQVDVTPDD</sequence>
<dbReference type="EMBL" id="CALNXI010004365">
    <property type="protein sequence ID" value="CAH3195656.1"/>
    <property type="molecule type" value="Genomic_DNA"/>
</dbReference>
<dbReference type="PROSITE" id="PS50144">
    <property type="entry name" value="MATH"/>
    <property type="match status" value="1"/>
</dbReference>
<evidence type="ECO:0000259" key="2">
    <source>
        <dbReference type="PROSITE" id="PS50144"/>
    </source>
</evidence>
<dbReference type="InterPro" id="IPR002083">
    <property type="entry name" value="MATH/TRAF_dom"/>
</dbReference>
<feature type="coiled-coil region" evidence="1">
    <location>
        <begin position="12"/>
        <end position="46"/>
    </location>
</feature>
<keyword evidence="1" id="KW-0175">Coiled coil</keyword>
<evidence type="ECO:0000313" key="3">
    <source>
        <dbReference type="EMBL" id="CAH3195656.1"/>
    </source>
</evidence>
<gene>
    <name evidence="3" type="ORF">PEVE_00030728</name>
</gene>
<reference evidence="3 4" key="1">
    <citation type="submission" date="2022-05" db="EMBL/GenBank/DDBJ databases">
        <authorList>
            <consortium name="Genoscope - CEA"/>
            <person name="William W."/>
        </authorList>
    </citation>
    <scope>NUCLEOTIDE SEQUENCE [LARGE SCALE GENOMIC DNA]</scope>
</reference>
<keyword evidence="4" id="KW-1185">Reference proteome</keyword>
<evidence type="ECO:0000256" key="1">
    <source>
        <dbReference type="SAM" id="Coils"/>
    </source>
</evidence>
<dbReference type="Pfam" id="PF21355">
    <property type="entry name" value="TRAF-mep_MATH"/>
    <property type="match status" value="1"/>
</dbReference>
<feature type="domain" description="MATH" evidence="2">
    <location>
        <begin position="50"/>
        <end position="208"/>
    </location>
</feature>
<proteinExistence type="predicted"/>
<comment type="caution">
    <text evidence="3">The sequence shown here is derived from an EMBL/GenBank/DDBJ whole genome shotgun (WGS) entry which is preliminary data.</text>
</comment>
<organism evidence="3 4">
    <name type="scientific">Porites evermanni</name>
    <dbReference type="NCBI Taxonomy" id="104178"/>
    <lineage>
        <taxon>Eukaryota</taxon>
        <taxon>Metazoa</taxon>
        <taxon>Cnidaria</taxon>
        <taxon>Anthozoa</taxon>
        <taxon>Hexacorallia</taxon>
        <taxon>Scleractinia</taxon>
        <taxon>Fungiina</taxon>
        <taxon>Poritidae</taxon>
        <taxon>Porites</taxon>
    </lineage>
</organism>
<dbReference type="PANTHER" id="PTHR10131">
    <property type="entry name" value="TNF RECEPTOR ASSOCIATED FACTOR"/>
    <property type="match status" value="1"/>
</dbReference>
<dbReference type="Proteomes" id="UP001159427">
    <property type="component" value="Unassembled WGS sequence"/>
</dbReference>
<dbReference type="PANTHER" id="PTHR10131:SF94">
    <property type="entry name" value="TNF RECEPTOR-ASSOCIATED FACTOR 4"/>
    <property type="match status" value="1"/>
</dbReference>
<protein>
    <recommendedName>
        <fullName evidence="2">MATH domain-containing protein</fullName>
    </recommendedName>
</protein>
<dbReference type="Gene3D" id="2.60.210.10">
    <property type="entry name" value="Apoptosis, Tumor Necrosis Factor Receptor Associated Protein 2, Chain A"/>
    <property type="match status" value="1"/>
</dbReference>
<name>A0ABN8SZ08_9CNID</name>
<evidence type="ECO:0000313" key="4">
    <source>
        <dbReference type="Proteomes" id="UP001159427"/>
    </source>
</evidence>
<accession>A0ABN8SZ08</accession>
<dbReference type="InterPro" id="IPR008974">
    <property type="entry name" value="TRAF-like"/>
</dbReference>